<keyword evidence="2" id="KW-0489">Methyltransferase</keyword>
<protein>
    <submittedName>
        <fullName evidence="2">Class I SAM-dependent methyltransferase</fullName>
        <ecNumber evidence="2">2.1.1.-</ecNumber>
    </submittedName>
</protein>
<proteinExistence type="predicted"/>
<dbReference type="RefSeq" id="WP_261293503.1">
    <property type="nucleotide sequence ID" value="NZ_JANQBK010000003.1"/>
</dbReference>
<evidence type="ECO:0000313" key="2">
    <source>
        <dbReference type="EMBL" id="MFC3579597.1"/>
    </source>
</evidence>
<sequence length="193" mass="20937">MRPITMQGFEGKFAGDADPWKTFSDRDEAHKRNAILHGLGAGPIGRVLELAAGNGSNSVKLAERALWLDATEGTESGTALVRKAVGERRGVRVAQVLLPARFPSTTYDAAVVAEILYYLTPRAMAQVARDTAAALRPGGRLVLAHHRVDYPDFAQHAAHIHARFLSDSGVRWSPAGDVRTGRWRVQSYVRGAA</sequence>
<evidence type="ECO:0000259" key="1">
    <source>
        <dbReference type="Pfam" id="PF13649"/>
    </source>
</evidence>
<dbReference type="InterPro" id="IPR041698">
    <property type="entry name" value="Methyltransf_25"/>
</dbReference>
<accession>A0ABV7SVC2</accession>
<dbReference type="EC" id="2.1.1.-" evidence="2"/>
<feature type="domain" description="Methyltransferase" evidence="1">
    <location>
        <begin position="47"/>
        <end position="139"/>
    </location>
</feature>
<comment type="caution">
    <text evidence="2">The sequence shown here is derived from an EMBL/GenBank/DDBJ whole genome shotgun (WGS) entry which is preliminary data.</text>
</comment>
<gene>
    <name evidence="2" type="ORF">ACFONA_05415</name>
</gene>
<dbReference type="Gene3D" id="3.40.50.150">
    <property type="entry name" value="Vaccinia Virus protein VP39"/>
    <property type="match status" value="1"/>
</dbReference>
<keyword evidence="2" id="KW-0808">Transferase</keyword>
<reference evidence="3" key="1">
    <citation type="journal article" date="2019" name="Int. J. Syst. Evol. Microbiol.">
        <title>The Global Catalogue of Microorganisms (GCM) 10K type strain sequencing project: providing services to taxonomists for standard genome sequencing and annotation.</title>
        <authorList>
            <consortium name="The Broad Institute Genomics Platform"/>
            <consortium name="The Broad Institute Genome Sequencing Center for Infectious Disease"/>
            <person name="Wu L."/>
            <person name="Ma J."/>
        </authorList>
    </citation>
    <scope>NUCLEOTIDE SEQUENCE [LARGE SCALE GENOMIC DNA]</scope>
    <source>
        <strain evidence="3">KCTC 42739</strain>
    </source>
</reference>
<dbReference type="Proteomes" id="UP001595713">
    <property type="component" value="Unassembled WGS sequence"/>
</dbReference>
<dbReference type="GO" id="GO:0032259">
    <property type="term" value="P:methylation"/>
    <property type="evidence" value="ECO:0007669"/>
    <property type="project" value="UniProtKB-KW"/>
</dbReference>
<dbReference type="GO" id="GO:0008168">
    <property type="term" value="F:methyltransferase activity"/>
    <property type="evidence" value="ECO:0007669"/>
    <property type="project" value="UniProtKB-KW"/>
</dbReference>
<keyword evidence="3" id="KW-1185">Reference proteome</keyword>
<dbReference type="EMBL" id="JBHRXP010000002">
    <property type="protein sequence ID" value="MFC3579597.1"/>
    <property type="molecule type" value="Genomic_DNA"/>
</dbReference>
<name>A0ABV7SVC2_9SPHN</name>
<evidence type="ECO:0000313" key="3">
    <source>
        <dbReference type="Proteomes" id="UP001595713"/>
    </source>
</evidence>
<dbReference type="SUPFAM" id="SSF53335">
    <property type="entry name" value="S-adenosyl-L-methionine-dependent methyltransferases"/>
    <property type="match status" value="1"/>
</dbReference>
<dbReference type="InterPro" id="IPR029063">
    <property type="entry name" value="SAM-dependent_MTases_sf"/>
</dbReference>
<dbReference type="Pfam" id="PF13649">
    <property type="entry name" value="Methyltransf_25"/>
    <property type="match status" value="1"/>
</dbReference>
<organism evidence="2 3">
    <name type="scientific">Sphingomonas hylomeconis</name>
    <dbReference type="NCBI Taxonomy" id="1395958"/>
    <lineage>
        <taxon>Bacteria</taxon>
        <taxon>Pseudomonadati</taxon>
        <taxon>Pseudomonadota</taxon>
        <taxon>Alphaproteobacteria</taxon>
        <taxon>Sphingomonadales</taxon>
        <taxon>Sphingomonadaceae</taxon>
        <taxon>Sphingomonas</taxon>
    </lineage>
</organism>